<accession>A0A1J1HMF4</accession>
<protein>
    <submittedName>
        <fullName evidence="1">CLUMA_CG002809, isoform A</fullName>
    </submittedName>
</protein>
<dbReference type="EMBL" id="CVRI01000010">
    <property type="protein sequence ID" value="CRK88714.1"/>
    <property type="molecule type" value="Genomic_DNA"/>
</dbReference>
<reference evidence="1 2" key="1">
    <citation type="submission" date="2015-04" db="EMBL/GenBank/DDBJ databases">
        <authorList>
            <person name="Syromyatnikov M.Y."/>
            <person name="Popov V.N."/>
        </authorList>
    </citation>
    <scope>NUCLEOTIDE SEQUENCE [LARGE SCALE GENOMIC DNA]</scope>
</reference>
<keyword evidence="2" id="KW-1185">Reference proteome</keyword>
<dbReference type="AlphaFoldDB" id="A0A1J1HMF4"/>
<name>A0A1J1HMF4_9DIPT</name>
<proteinExistence type="predicted"/>
<gene>
    <name evidence="1" type="ORF">CLUMA_CG002809</name>
</gene>
<evidence type="ECO:0000313" key="1">
    <source>
        <dbReference type="EMBL" id="CRK88714.1"/>
    </source>
</evidence>
<dbReference type="Proteomes" id="UP000183832">
    <property type="component" value="Unassembled WGS sequence"/>
</dbReference>
<sequence>MSQREEKHFECLSKEVNQDERFKNILLKRRVIQSINEGSLQKLGSWLTWSKSPKQIILEKVEGELSEMILIFQLKCVLNFKFGQLFDSFFENEFSLEQFATRDDDEDYCMRRELTTELEQYYSNMQIINENYVGKNFNCAKVLQSLRIGIVDVLREFDLETSDAAKKQCTLSILLSDNRYLNILFKADLLSQLNLNLEEREKEKQNFVTEMTKISINYVDYWSSRNLIQLESILSRFISIH</sequence>
<evidence type="ECO:0000313" key="2">
    <source>
        <dbReference type="Proteomes" id="UP000183832"/>
    </source>
</evidence>
<organism evidence="1 2">
    <name type="scientific">Clunio marinus</name>
    <dbReference type="NCBI Taxonomy" id="568069"/>
    <lineage>
        <taxon>Eukaryota</taxon>
        <taxon>Metazoa</taxon>
        <taxon>Ecdysozoa</taxon>
        <taxon>Arthropoda</taxon>
        <taxon>Hexapoda</taxon>
        <taxon>Insecta</taxon>
        <taxon>Pterygota</taxon>
        <taxon>Neoptera</taxon>
        <taxon>Endopterygota</taxon>
        <taxon>Diptera</taxon>
        <taxon>Nematocera</taxon>
        <taxon>Chironomoidea</taxon>
        <taxon>Chironomidae</taxon>
        <taxon>Clunio</taxon>
    </lineage>
</organism>